<protein>
    <submittedName>
        <fullName evidence="1">DUF6522 family protein</fullName>
    </submittedName>
</protein>
<accession>A0ABV6I0I8</accession>
<dbReference type="Pfam" id="PF20132">
    <property type="entry name" value="DUF6522"/>
    <property type="match status" value="1"/>
</dbReference>
<gene>
    <name evidence="1" type="ORF">ACFFII_01825</name>
</gene>
<evidence type="ECO:0000313" key="2">
    <source>
        <dbReference type="Proteomes" id="UP001589799"/>
    </source>
</evidence>
<keyword evidence="2" id="KW-1185">Reference proteome</keyword>
<organism evidence="1 2">
    <name type="scientific">Paracoccus niistensis</name>
    <dbReference type="NCBI Taxonomy" id="632935"/>
    <lineage>
        <taxon>Bacteria</taxon>
        <taxon>Pseudomonadati</taxon>
        <taxon>Pseudomonadota</taxon>
        <taxon>Alphaproteobacteria</taxon>
        <taxon>Rhodobacterales</taxon>
        <taxon>Paracoccaceae</taxon>
        <taxon>Paracoccus</taxon>
    </lineage>
</organism>
<dbReference type="InterPro" id="IPR045389">
    <property type="entry name" value="DUF6522"/>
</dbReference>
<name>A0ABV6I0I8_9RHOB</name>
<sequence>MNQVSRNAGDFIVEAELLAKAFGLDPTLVPGQLRANEITSLCETGMGEDEGRWRLTFYRSGRALRLTVDGAGTILSRATFPAHPPQARST</sequence>
<dbReference type="RefSeq" id="WP_377697177.1">
    <property type="nucleotide sequence ID" value="NZ_JBHLWE010000005.1"/>
</dbReference>
<comment type="caution">
    <text evidence="1">The sequence shown here is derived from an EMBL/GenBank/DDBJ whole genome shotgun (WGS) entry which is preliminary data.</text>
</comment>
<proteinExistence type="predicted"/>
<reference evidence="1 2" key="1">
    <citation type="submission" date="2024-09" db="EMBL/GenBank/DDBJ databases">
        <authorList>
            <person name="Sun Q."/>
            <person name="Mori K."/>
        </authorList>
    </citation>
    <scope>NUCLEOTIDE SEQUENCE [LARGE SCALE GENOMIC DNA]</scope>
    <source>
        <strain evidence="1 2">KCTC 22789</strain>
    </source>
</reference>
<dbReference type="Proteomes" id="UP001589799">
    <property type="component" value="Unassembled WGS sequence"/>
</dbReference>
<evidence type="ECO:0000313" key="1">
    <source>
        <dbReference type="EMBL" id="MFC0339502.1"/>
    </source>
</evidence>
<dbReference type="EMBL" id="JBHLWE010000005">
    <property type="protein sequence ID" value="MFC0339502.1"/>
    <property type="molecule type" value="Genomic_DNA"/>
</dbReference>